<evidence type="ECO:0000256" key="10">
    <source>
        <dbReference type="ARBA" id="ARBA00045533"/>
    </source>
</evidence>
<evidence type="ECO:0000256" key="5">
    <source>
        <dbReference type="ARBA" id="ARBA00022824"/>
    </source>
</evidence>
<evidence type="ECO:0000256" key="11">
    <source>
        <dbReference type="NCBIfam" id="TIGR02228"/>
    </source>
</evidence>
<dbReference type="NCBIfam" id="TIGR02228">
    <property type="entry name" value="sigpep_I_arch"/>
    <property type="match status" value="1"/>
</dbReference>
<dbReference type="InterPro" id="IPR036286">
    <property type="entry name" value="LexA/Signal_pep-like_sf"/>
</dbReference>
<feature type="transmembrane region" description="Helical" evidence="12">
    <location>
        <begin position="21"/>
        <end position="40"/>
    </location>
</feature>
<sequence>MREFFRHRLLTFLSSPQTQRAGWPALALSAAAAYLLIYFLAPTLAAGVNFYLLQPLAWLLLGGVAALLTWSGWSTWPRPTRLLFIFALLLGLIQTAAFLLAGFIFGLGYSPYAHRFPAVLGNLWYLAAGLCGLEAARATFVCRLGQRNLLLAVALGALIPTLLLIPLGRWTTLNTPPEIIAFLGAHLLPGLGEGLVAALLVWLGGPLPAILYRALPLLFEWLSPVLPNLTWLVHAFIGTLVPLIGFFYLQGFLPITVGSNAPTEAPTTRSVSLNSWWWVLIIALTAFWFNTGFFGVRPFVVSGYSMKPTLVAGDLVIVRPVTPEAIQIGDIIQFRLPGGSVVHRVVEIQRENGHLTFITQGDNNNVRDDPVTPEQVQGRVVLVIPKVGWPTLWLKQVVQWLF</sequence>
<dbReference type="RefSeq" id="WP_315625425.1">
    <property type="nucleotide sequence ID" value="NZ_JAUHMF010000002.1"/>
</dbReference>
<comment type="function">
    <text evidence="10">Catalytic component of the signal peptidase complex (SPC) which catalyzes the cleavage of N-terminal signal sequences from nascent proteins as they are translocated into the lumen of the endoplasmic reticulum. Specifically cleaves N-terminal signal peptides that contain a hydrophobic alpha-helix (h-region) shorter than 18-20 amino acids.</text>
</comment>
<feature type="transmembrane region" description="Helical" evidence="12">
    <location>
        <begin position="225"/>
        <end position="249"/>
    </location>
</feature>
<evidence type="ECO:0000256" key="6">
    <source>
        <dbReference type="ARBA" id="ARBA00022968"/>
    </source>
</evidence>
<evidence type="ECO:0000256" key="7">
    <source>
        <dbReference type="ARBA" id="ARBA00022989"/>
    </source>
</evidence>
<evidence type="ECO:0000256" key="8">
    <source>
        <dbReference type="ARBA" id="ARBA00023136"/>
    </source>
</evidence>
<organism evidence="14 15">
    <name type="scientific">Thermanaerothrix solaris</name>
    <dbReference type="NCBI Taxonomy" id="3058434"/>
    <lineage>
        <taxon>Bacteria</taxon>
        <taxon>Bacillati</taxon>
        <taxon>Chloroflexota</taxon>
        <taxon>Anaerolineae</taxon>
        <taxon>Anaerolineales</taxon>
        <taxon>Anaerolineaceae</taxon>
        <taxon>Thermanaerothrix</taxon>
    </lineage>
</organism>
<dbReference type="EMBL" id="JAUHMF010000002">
    <property type="protein sequence ID" value="MDT8898764.1"/>
    <property type="molecule type" value="Genomic_DNA"/>
</dbReference>
<dbReference type="InterPro" id="IPR019533">
    <property type="entry name" value="Peptidase_S26"/>
</dbReference>
<dbReference type="EC" id="3.4.21.89" evidence="11"/>
<keyword evidence="7 12" id="KW-1133">Transmembrane helix</keyword>
<feature type="transmembrane region" description="Helical" evidence="12">
    <location>
        <begin position="276"/>
        <end position="296"/>
    </location>
</feature>
<keyword evidence="8 12" id="KW-0472">Membrane</keyword>
<evidence type="ECO:0000256" key="3">
    <source>
        <dbReference type="ARBA" id="ARBA00022692"/>
    </source>
</evidence>
<gene>
    <name evidence="14" type="ORF">QYE77_10845</name>
</gene>
<comment type="subcellular location">
    <subcellularLocation>
        <location evidence="1">Endoplasmic reticulum membrane</location>
        <topology evidence="1">Single-pass type II membrane protein</topology>
    </subcellularLocation>
</comment>
<dbReference type="PROSITE" id="PS00501">
    <property type="entry name" value="SPASE_I_1"/>
    <property type="match status" value="1"/>
</dbReference>
<dbReference type="Gene3D" id="2.10.109.10">
    <property type="entry name" value="Umud Fragment, subunit A"/>
    <property type="match status" value="1"/>
</dbReference>
<dbReference type="PANTHER" id="PTHR10806">
    <property type="entry name" value="SIGNAL PEPTIDASE COMPLEX CATALYTIC SUBUNIT SEC11"/>
    <property type="match status" value="1"/>
</dbReference>
<evidence type="ECO:0000256" key="4">
    <source>
        <dbReference type="ARBA" id="ARBA00022801"/>
    </source>
</evidence>
<accession>A0ABU3NPK0</accession>
<evidence type="ECO:0000313" key="14">
    <source>
        <dbReference type="EMBL" id="MDT8898764.1"/>
    </source>
</evidence>
<evidence type="ECO:0000259" key="13">
    <source>
        <dbReference type="Pfam" id="PF00717"/>
    </source>
</evidence>
<keyword evidence="2" id="KW-0645">Protease</keyword>
<reference evidence="14 15" key="1">
    <citation type="submission" date="2023-07" db="EMBL/GenBank/DDBJ databases">
        <title>Novel species of Thermanaerothrix with wide hydrolytic capabilities.</title>
        <authorList>
            <person name="Zayulina K.S."/>
            <person name="Podosokorskaya O.A."/>
            <person name="Elcheninov A.G."/>
        </authorList>
    </citation>
    <scope>NUCLEOTIDE SEQUENCE [LARGE SCALE GENOMIC DNA]</scope>
    <source>
        <strain evidence="14 15">4228-RoL</strain>
    </source>
</reference>
<feature type="transmembrane region" description="Helical" evidence="12">
    <location>
        <begin position="148"/>
        <end position="167"/>
    </location>
</feature>
<feature type="domain" description="Peptidase S24/S26A/S26B/S26C" evidence="13">
    <location>
        <begin position="300"/>
        <end position="381"/>
    </location>
</feature>
<keyword evidence="6" id="KW-0735">Signal-anchor</keyword>
<dbReference type="Proteomes" id="UP001254165">
    <property type="component" value="Unassembled WGS sequence"/>
</dbReference>
<feature type="transmembrane region" description="Helical" evidence="12">
    <location>
        <begin position="52"/>
        <end position="70"/>
    </location>
</feature>
<dbReference type="GO" id="GO:0009003">
    <property type="term" value="F:signal peptidase activity"/>
    <property type="evidence" value="ECO:0007669"/>
    <property type="project" value="UniProtKB-EC"/>
</dbReference>
<evidence type="ECO:0000256" key="2">
    <source>
        <dbReference type="ARBA" id="ARBA00022670"/>
    </source>
</evidence>
<dbReference type="Pfam" id="PF00717">
    <property type="entry name" value="Peptidase_S24"/>
    <property type="match status" value="1"/>
</dbReference>
<dbReference type="CDD" id="cd06530">
    <property type="entry name" value="S26_SPase_I"/>
    <property type="match status" value="1"/>
</dbReference>
<comment type="caution">
    <text evidence="14">The sequence shown here is derived from an EMBL/GenBank/DDBJ whole genome shotgun (WGS) entry which is preliminary data.</text>
</comment>
<name>A0ABU3NPK0_9CHLR</name>
<evidence type="ECO:0000256" key="1">
    <source>
        <dbReference type="ARBA" id="ARBA00004648"/>
    </source>
</evidence>
<dbReference type="InterPro" id="IPR015927">
    <property type="entry name" value="Peptidase_S24_S26A/B/C"/>
</dbReference>
<feature type="transmembrane region" description="Helical" evidence="12">
    <location>
        <begin position="116"/>
        <end position="136"/>
    </location>
</feature>
<keyword evidence="4 14" id="KW-0378">Hydrolase</keyword>
<keyword evidence="15" id="KW-1185">Reference proteome</keyword>
<dbReference type="SUPFAM" id="SSF51306">
    <property type="entry name" value="LexA/Signal peptidase"/>
    <property type="match status" value="1"/>
</dbReference>
<evidence type="ECO:0000256" key="9">
    <source>
        <dbReference type="ARBA" id="ARBA00033305"/>
    </source>
</evidence>
<keyword evidence="3 12" id="KW-0812">Transmembrane</keyword>
<dbReference type="PANTHER" id="PTHR10806:SF6">
    <property type="entry name" value="SIGNAL PEPTIDASE COMPLEX CATALYTIC SUBUNIT SEC11"/>
    <property type="match status" value="1"/>
</dbReference>
<dbReference type="InterPro" id="IPR019756">
    <property type="entry name" value="Pept_S26A_signal_pept_1_Ser-AS"/>
</dbReference>
<feature type="transmembrane region" description="Helical" evidence="12">
    <location>
        <begin position="179"/>
        <end position="204"/>
    </location>
</feature>
<protein>
    <recommendedName>
        <fullName evidence="9 11">Signal peptidase I</fullName>
        <ecNumber evidence="11">3.4.21.89</ecNumber>
    </recommendedName>
</protein>
<dbReference type="InterPro" id="IPR001733">
    <property type="entry name" value="Peptidase_S26B"/>
</dbReference>
<keyword evidence="5" id="KW-0256">Endoplasmic reticulum</keyword>
<evidence type="ECO:0000256" key="12">
    <source>
        <dbReference type="SAM" id="Phobius"/>
    </source>
</evidence>
<evidence type="ECO:0000313" key="15">
    <source>
        <dbReference type="Proteomes" id="UP001254165"/>
    </source>
</evidence>
<proteinExistence type="predicted"/>
<feature type="transmembrane region" description="Helical" evidence="12">
    <location>
        <begin position="82"/>
        <end position="110"/>
    </location>
</feature>